<evidence type="ECO:0000313" key="1">
    <source>
        <dbReference type="EMBL" id="MFE7961911.1"/>
    </source>
</evidence>
<accession>A0ABW6J9U9</accession>
<protein>
    <submittedName>
        <fullName evidence="1">Uncharacterized protein</fullName>
    </submittedName>
</protein>
<organism evidence="1 2">
    <name type="scientific">Streptomyces cellulosae</name>
    <dbReference type="NCBI Taxonomy" id="1968"/>
    <lineage>
        <taxon>Bacteria</taxon>
        <taxon>Bacillati</taxon>
        <taxon>Actinomycetota</taxon>
        <taxon>Actinomycetes</taxon>
        <taxon>Kitasatosporales</taxon>
        <taxon>Streptomycetaceae</taxon>
        <taxon>Streptomyces</taxon>
    </lineage>
</organism>
<name>A0ABW6J9U9_STRCE</name>
<proteinExistence type="predicted"/>
<reference evidence="1 2" key="1">
    <citation type="submission" date="2024-09" db="EMBL/GenBank/DDBJ databases">
        <title>The Natural Products Discovery Center: Release of the First 8490 Sequenced Strains for Exploring Actinobacteria Biosynthetic Diversity.</title>
        <authorList>
            <person name="Kalkreuter E."/>
            <person name="Kautsar S.A."/>
            <person name="Yang D."/>
            <person name="Bader C.D."/>
            <person name="Teijaro C.N."/>
            <person name="Fluegel L."/>
            <person name="Davis C.M."/>
            <person name="Simpson J.R."/>
            <person name="Lauterbach L."/>
            <person name="Steele A.D."/>
            <person name="Gui C."/>
            <person name="Meng S."/>
            <person name="Li G."/>
            <person name="Viehrig K."/>
            <person name="Ye F."/>
            <person name="Su P."/>
            <person name="Kiefer A.F."/>
            <person name="Nichols A."/>
            <person name="Cepeda A.J."/>
            <person name="Yan W."/>
            <person name="Fan B."/>
            <person name="Jiang Y."/>
            <person name="Adhikari A."/>
            <person name="Zheng C.-J."/>
            <person name="Schuster L."/>
            <person name="Cowan T.M."/>
            <person name="Smanski M.J."/>
            <person name="Chevrette M.G."/>
            <person name="De Carvalho L.P.S."/>
            <person name="Shen B."/>
        </authorList>
    </citation>
    <scope>NUCLEOTIDE SEQUENCE [LARGE SCALE GENOMIC DNA]</scope>
    <source>
        <strain evidence="1 2">NPDC057399</strain>
    </source>
</reference>
<dbReference type="RefSeq" id="WP_189896149.1">
    <property type="nucleotide sequence ID" value="NZ_JBHVBU010000004.1"/>
</dbReference>
<gene>
    <name evidence="1" type="ORF">ACFU0X_02495</name>
</gene>
<sequence length="193" mass="21243">MGDYFQTIVDLDASPEEAAAYADRGLAWLLSEGMVLPDRTDCVLGAPLGHPPGPNWAGVCGPEDASWEPGGGLDVQVGRTVFSAGQGEPEAVTCPRCEATTRLITDTWQSDDEAWEPFGAALRTWDEEGEADVVCPACAASVPLPEYRWADDFFAFAHLGFEFWNWPHFSDEFLTRFADVFEGHRTVRVWGKL</sequence>
<evidence type="ECO:0000313" key="2">
    <source>
        <dbReference type="Proteomes" id="UP001600650"/>
    </source>
</evidence>
<keyword evidence="2" id="KW-1185">Reference proteome</keyword>
<dbReference type="EMBL" id="JBHVBU010000004">
    <property type="protein sequence ID" value="MFE7961911.1"/>
    <property type="molecule type" value="Genomic_DNA"/>
</dbReference>
<comment type="caution">
    <text evidence="1">The sequence shown here is derived from an EMBL/GenBank/DDBJ whole genome shotgun (WGS) entry which is preliminary data.</text>
</comment>
<dbReference type="Proteomes" id="UP001600650">
    <property type="component" value="Unassembled WGS sequence"/>
</dbReference>